<evidence type="ECO:0000259" key="1">
    <source>
        <dbReference type="Pfam" id="PF00561"/>
    </source>
</evidence>
<name>A0A839ZTS8_9CAUL</name>
<feature type="domain" description="AB hydrolase-1" evidence="1">
    <location>
        <begin position="206"/>
        <end position="277"/>
    </location>
</feature>
<organism evidence="2 3">
    <name type="scientific">Phenylobacterium haematophilum</name>
    <dbReference type="NCBI Taxonomy" id="98513"/>
    <lineage>
        <taxon>Bacteria</taxon>
        <taxon>Pseudomonadati</taxon>
        <taxon>Pseudomonadota</taxon>
        <taxon>Alphaproteobacteria</taxon>
        <taxon>Caulobacterales</taxon>
        <taxon>Caulobacteraceae</taxon>
        <taxon>Phenylobacterium</taxon>
    </lineage>
</organism>
<dbReference type="SUPFAM" id="SSF53474">
    <property type="entry name" value="alpha/beta-Hydrolases"/>
    <property type="match status" value="1"/>
</dbReference>
<dbReference type="InterPro" id="IPR029058">
    <property type="entry name" value="AB_hydrolase_fold"/>
</dbReference>
<dbReference type="InterPro" id="IPR000073">
    <property type="entry name" value="AB_hydrolase_1"/>
</dbReference>
<accession>A0A839ZTS8</accession>
<keyword evidence="3" id="KW-1185">Reference proteome</keyword>
<protein>
    <submittedName>
        <fullName evidence="2">Pimeloyl-ACP methyl ester carboxylesterase</fullName>
    </submittedName>
</protein>
<gene>
    <name evidence="2" type="ORF">GGQ61_000105</name>
</gene>
<feature type="domain" description="AB hydrolase-1" evidence="1">
    <location>
        <begin position="23"/>
        <end position="153"/>
    </location>
</feature>
<dbReference type="PANTHER" id="PTHR43433:SF5">
    <property type="entry name" value="AB HYDROLASE-1 DOMAIN-CONTAINING PROTEIN"/>
    <property type="match status" value="1"/>
</dbReference>
<comment type="caution">
    <text evidence="2">The sequence shown here is derived from an EMBL/GenBank/DDBJ whole genome shotgun (WGS) entry which is preliminary data.</text>
</comment>
<evidence type="ECO:0000313" key="3">
    <source>
        <dbReference type="Proteomes" id="UP000530564"/>
    </source>
</evidence>
<proteinExistence type="predicted"/>
<dbReference type="GO" id="GO:0004806">
    <property type="term" value="F:triacylglycerol lipase activity"/>
    <property type="evidence" value="ECO:0007669"/>
    <property type="project" value="TreeGrafter"/>
</dbReference>
<dbReference type="EMBL" id="JACIDK010000001">
    <property type="protein sequence ID" value="MBB3889408.1"/>
    <property type="molecule type" value="Genomic_DNA"/>
</dbReference>
<evidence type="ECO:0000313" key="2">
    <source>
        <dbReference type="EMBL" id="MBB3889408.1"/>
    </source>
</evidence>
<dbReference type="RefSeq" id="WP_183769421.1">
    <property type="nucleotide sequence ID" value="NZ_JACIDK010000001.1"/>
</dbReference>
<dbReference type="AlphaFoldDB" id="A0A839ZTS8"/>
<dbReference type="Pfam" id="PF00561">
    <property type="entry name" value="Abhydrolase_1"/>
    <property type="match status" value="2"/>
</dbReference>
<dbReference type="InterPro" id="IPR050471">
    <property type="entry name" value="AB_hydrolase"/>
</dbReference>
<dbReference type="PANTHER" id="PTHR43433">
    <property type="entry name" value="HYDROLASE, ALPHA/BETA FOLD FAMILY PROTEIN"/>
    <property type="match status" value="1"/>
</dbReference>
<sequence length="300" mass="31388">MPTITANGIPLYYEDHGPADGDVILLIMGLGAQMTRWPLGFIDLLTANGHRVVAYDNRDCGLSHKFDELGPADMPALYASLMKGEKPNAPYLVSDMANDAVGLLNALGIKKAHVVGASMGGMIAQMVAAEHPERVLTLTSIMSTTGNPAVPPATAEASKRLTGVAPDPKADIEAFLDYGMASAKVIGSPGYPVDDAEQRAQLLADYQRAFYPVGTSRQMAAIVASGDRRKALAGIAAPTVVIHGADDPLVPVQGGEDTAATIPGAELHVIPGMGHNLPKALWKPIAELIEQATQKARVAA</sequence>
<dbReference type="Gene3D" id="3.40.50.1820">
    <property type="entry name" value="alpha/beta hydrolase"/>
    <property type="match status" value="1"/>
</dbReference>
<dbReference type="Proteomes" id="UP000530564">
    <property type="component" value="Unassembled WGS sequence"/>
</dbReference>
<dbReference type="GO" id="GO:0046503">
    <property type="term" value="P:glycerolipid catabolic process"/>
    <property type="evidence" value="ECO:0007669"/>
    <property type="project" value="TreeGrafter"/>
</dbReference>
<reference evidence="2 3" key="1">
    <citation type="submission" date="2020-08" db="EMBL/GenBank/DDBJ databases">
        <title>Genomic Encyclopedia of Type Strains, Phase IV (KMG-IV): sequencing the most valuable type-strain genomes for metagenomic binning, comparative biology and taxonomic classification.</title>
        <authorList>
            <person name="Goeker M."/>
        </authorList>
    </citation>
    <scope>NUCLEOTIDE SEQUENCE [LARGE SCALE GENOMIC DNA]</scope>
    <source>
        <strain evidence="2 3">DSM 21793</strain>
    </source>
</reference>